<protein>
    <recommendedName>
        <fullName evidence="5">Molybdopterin molybdenumtransferase</fullName>
        <ecNumber evidence="5">2.10.1.1</ecNumber>
    </recommendedName>
</protein>
<dbReference type="Pfam" id="PF03453">
    <property type="entry name" value="MoeA_N"/>
    <property type="match status" value="1"/>
</dbReference>
<keyword evidence="5" id="KW-0501">Molybdenum cofactor biosynthesis</keyword>
<dbReference type="Gene3D" id="3.90.105.10">
    <property type="entry name" value="Molybdopterin biosynthesis moea protein, domain 2"/>
    <property type="match status" value="1"/>
</dbReference>
<dbReference type="Gene3D" id="3.40.980.10">
    <property type="entry name" value="MoaB/Mog-like domain"/>
    <property type="match status" value="1"/>
</dbReference>
<reference evidence="8 9" key="1">
    <citation type="submission" date="2020-03" db="EMBL/GenBank/DDBJ databases">
        <title>Sequencing the genomes of 1000 actinobacteria strains.</title>
        <authorList>
            <person name="Klenk H.-P."/>
        </authorList>
    </citation>
    <scope>NUCLEOTIDE SEQUENCE [LARGE SCALE GENOMIC DNA]</scope>
    <source>
        <strain evidence="8 9">DSM 45490</strain>
    </source>
</reference>
<evidence type="ECO:0000256" key="4">
    <source>
        <dbReference type="ARBA" id="ARBA00047317"/>
    </source>
</evidence>
<evidence type="ECO:0000256" key="6">
    <source>
        <dbReference type="SAM" id="MobiDB-lite"/>
    </source>
</evidence>
<dbReference type="AlphaFoldDB" id="A0A7X5ZZ30"/>
<evidence type="ECO:0000313" key="8">
    <source>
        <dbReference type="EMBL" id="NIK54694.1"/>
    </source>
</evidence>
<feature type="region of interest" description="Disordered" evidence="6">
    <location>
        <begin position="1"/>
        <end position="22"/>
    </location>
</feature>
<keyword evidence="5 8" id="KW-0808">Transferase</keyword>
<dbReference type="PANTHER" id="PTHR10192">
    <property type="entry name" value="MOLYBDOPTERIN BIOSYNTHESIS PROTEIN"/>
    <property type="match status" value="1"/>
</dbReference>
<dbReference type="GO" id="GO:0006777">
    <property type="term" value="P:Mo-molybdopterin cofactor biosynthetic process"/>
    <property type="evidence" value="ECO:0007669"/>
    <property type="project" value="UniProtKB-UniRule"/>
</dbReference>
<keyword evidence="5" id="KW-0479">Metal-binding</keyword>
<dbReference type="InterPro" id="IPR038987">
    <property type="entry name" value="MoeA-like"/>
</dbReference>
<dbReference type="EMBL" id="JAASRO010000001">
    <property type="protein sequence ID" value="NIK54694.1"/>
    <property type="molecule type" value="Genomic_DNA"/>
</dbReference>
<dbReference type="InterPro" id="IPR005110">
    <property type="entry name" value="MoeA_linker/N"/>
</dbReference>
<comment type="pathway">
    <text evidence="5">Cofactor biosynthesis; molybdopterin biosynthesis.</text>
</comment>
<name>A0A7X5ZZ30_9ACTN</name>
<sequence>MEDGPGRTPDDGRGVRRRADLEPAVPRRDALPWDVARALAHAAARPGTVVRRRLDEADGCVLATPLVSPVAVPPVDRAAMDGYAVRGDGPWRVIGHVAAGAVEARELEDGQATGIVTGAAVPAGATSVMRSEDAVLTGDLLEGPAEHGRHIRRAGEECEPGDHLLPAGVIVDPAVLGLAATVGLNSLVVIPPPTVAALVTGDELVHRGPSSPGRTRDAIGPMLPGLTARAGAKAAGAVTHLPDSRERLVQALRETRADLLLVSGSSASGPADHLRPALSELGAEMIVDGVACRPGHPQALAVLPDGRLVLGLPGNPFAAFVAFLTLGVAAITRLRGLPLPELHQIAVPGGIPCHPSSTRLVPIRLTPQGAVPVGHGGSAMLRGPAIADALAVVAPGPSEAIAARLLPLDPGARPWAG</sequence>
<comment type="cofactor">
    <cofactor evidence="5">
        <name>Mg(2+)</name>
        <dbReference type="ChEBI" id="CHEBI:18420"/>
    </cofactor>
</comment>
<dbReference type="InterPro" id="IPR036688">
    <property type="entry name" value="MoeA_C_domain_IV_sf"/>
</dbReference>
<keyword evidence="9" id="KW-1185">Reference proteome</keyword>
<keyword evidence="3 5" id="KW-0500">Molybdenum</keyword>
<dbReference type="SUPFAM" id="SSF63882">
    <property type="entry name" value="MoeA N-terminal region -like"/>
    <property type="match status" value="1"/>
</dbReference>
<dbReference type="GO" id="GO:0061599">
    <property type="term" value="F:molybdopterin molybdotransferase activity"/>
    <property type="evidence" value="ECO:0007669"/>
    <property type="project" value="UniProtKB-UniRule"/>
</dbReference>
<dbReference type="InterPro" id="IPR001453">
    <property type="entry name" value="MoaB/Mog_dom"/>
</dbReference>
<dbReference type="InterPro" id="IPR036135">
    <property type="entry name" value="MoeA_linker/N_sf"/>
</dbReference>
<dbReference type="Gene3D" id="2.40.340.10">
    <property type="entry name" value="MoeA, C-terminal, domain IV"/>
    <property type="match status" value="1"/>
</dbReference>
<dbReference type="SUPFAM" id="SSF53218">
    <property type="entry name" value="Molybdenum cofactor biosynthesis proteins"/>
    <property type="match status" value="1"/>
</dbReference>
<dbReference type="GO" id="GO:0005829">
    <property type="term" value="C:cytosol"/>
    <property type="evidence" value="ECO:0007669"/>
    <property type="project" value="TreeGrafter"/>
</dbReference>
<dbReference type="UniPathway" id="UPA00344"/>
<dbReference type="Pfam" id="PF00994">
    <property type="entry name" value="MoCF_biosynth"/>
    <property type="match status" value="1"/>
</dbReference>
<dbReference type="PANTHER" id="PTHR10192:SF5">
    <property type="entry name" value="GEPHYRIN"/>
    <property type="match status" value="1"/>
</dbReference>
<comment type="similarity">
    <text evidence="2 5">Belongs to the MoeA family.</text>
</comment>
<evidence type="ECO:0000256" key="3">
    <source>
        <dbReference type="ARBA" id="ARBA00022505"/>
    </source>
</evidence>
<accession>A0A7X5ZZ30</accession>
<gene>
    <name evidence="8" type="ORF">BJY22_000411</name>
</gene>
<dbReference type="RefSeq" id="WP_202890960.1">
    <property type="nucleotide sequence ID" value="NZ_JAASRO010000001.1"/>
</dbReference>
<dbReference type="EC" id="2.10.1.1" evidence="5"/>
<proteinExistence type="inferred from homology"/>
<evidence type="ECO:0000256" key="5">
    <source>
        <dbReference type="RuleBase" id="RU365090"/>
    </source>
</evidence>
<organism evidence="8 9">
    <name type="scientific">Kribbella shirazensis</name>
    <dbReference type="NCBI Taxonomy" id="1105143"/>
    <lineage>
        <taxon>Bacteria</taxon>
        <taxon>Bacillati</taxon>
        <taxon>Actinomycetota</taxon>
        <taxon>Actinomycetes</taxon>
        <taxon>Propionibacteriales</taxon>
        <taxon>Kribbellaceae</taxon>
        <taxon>Kribbella</taxon>
    </lineage>
</organism>
<evidence type="ECO:0000256" key="2">
    <source>
        <dbReference type="ARBA" id="ARBA00010763"/>
    </source>
</evidence>
<dbReference type="CDD" id="cd00887">
    <property type="entry name" value="MoeA"/>
    <property type="match status" value="1"/>
</dbReference>
<dbReference type="GO" id="GO:0046872">
    <property type="term" value="F:metal ion binding"/>
    <property type="evidence" value="ECO:0007669"/>
    <property type="project" value="UniProtKB-UniRule"/>
</dbReference>
<dbReference type="Proteomes" id="UP000555407">
    <property type="component" value="Unassembled WGS sequence"/>
</dbReference>
<comment type="catalytic activity">
    <reaction evidence="4">
        <text>adenylyl-molybdopterin + molybdate = Mo-molybdopterin + AMP + H(+)</text>
        <dbReference type="Rhea" id="RHEA:35047"/>
        <dbReference type="ChEBI" id="CHEBI:15378"/>
        <dbReference type="ChEBI" id="CHEBI:36264"/>
        <dbReference type="ChEBI" id="CHEBI:62727"/>
        <dbReference type="ChEBI" id="CHEBI:71302"/>
        <dbReference type="ChEBI" id="CHEBI:456215"/>
        <dbReference type="EC" id="2.10.1.1"/>
    </reaction>
</comment>
<dbReference type="InterPro" id="IPR036425">
    <property type="entry name" value="MoaB/Mog-like_dom_sf"/>
</dbReference>
<evidence type="ECO:0000313" key="9">
    <source>
        <dbReference type="Proteomes" id="UP000555407"/>
    </source>
</evidence>
<evidence type="ECO:0000256" key="1">
    <source>
        <dbReference type="ARBA" id="ARBA00002901"/>
    </source>
</evidence>
<comment type="caution">
    <text evidence="8">The sequence shown here is derived from an EMBL/GenBank/DDBJ whole genome shotgun (WGS) entry which is preliminary data.</text>
</comment>
<dbReference type="Gene3D" id="2.170.190.11">
    <property type="entry name" value="Molybdopterin biosynthesis moea protein, domain 3"/>
    <property type="match status" value="1"/>
</dbReference>
<feature type="domain" description="MoaB/Mog" evidence="7">
    <location>
        <begin position="196"/>
        <end position="333"/>
    </location>
</feature>
<evidence type="ECO:0000259" key="7">
    <source>
        <dbReference type="SMART" id="SM00852"/>
    </source>
</evidence>
<dbReference type="SMART" id="SM00852">
    <property type="entry name" value="MoCF_biosynth"/>
    <property type="match status" value="1"/>
</dbReference>
<keyword evidence="5" id="KW-0460">Magnesium</keyword>
<comment type="function">
    <text evidence="1 5">Catalyzes the insertion of molybdate into adenylated molybdopterin with the concomitant release of AMP.</text>
</comment>